<dbReference type="InterPro" id="IPR054505">
    <property type="entry name" value="Myb_DNA-bind_8"/>
</dbReference>
<dbReference type="Proteomes" id="UP000078576">
    <property type="component" value="Unassembled WGS sequence"/>
</dbReference>
<organism evidence="3 4">
    <name type="scientific">Cytospora mali</name>
    <name type="common">Apple Valsa canker fungus</name>
    <name type="synonym">Valsa mali</name>
    <dbReference type="NCBI Taxonomy" id="578113"/>
    <lineage>
        <taxon>Eukaryota</taxon>
        <taxon>Fungi</taxon>
        <taxon>Dikarya</taxon>
        <taxon>Ascomycota</taxon>
        <taxon>Pezizomycotina</taxon>
        <taxon>Sordariomycetes</taxon>
        <taxon>Sordariomycetidae</taxon>
        <taxon>Diaporthales</taxon>
        <taxon>Cytosporaceae</taxon>
        <taxon>Cytospora</taxon>
    </lineage>
</organism>
<sequence length="154" mass="16229">MSDTNTKEARTLNESQTDFLVSMLKNFKARPDVDWATVAQETGMTIKSAKERYRLITIKLGIHNVTGGGNDAAGASSTSDVTPKKATTPSKKSATNTPKSAGVTKRAGKVGAKAAKAPKGKGKGKAKEEEEVGKEDEGNDEVMTDDAHTDGFNA</sequence>
<evidence type="ECO:0000259" key="2">
    <source>
        <dbReference type="Pfam" id="PF22980"/>
    </source>
</evidence>
<evidence type="ECO:0000256" key="1">
    <source>
        <dbReference type="SAM" id="MobiDB-lite"/>
    </source>
</evidence>
<feature type="region of interest" description="Disordered" evidence="1">
    <location>
        <begin position="64"/>
        <end position="154"/>
    </location>
</feature>
<feature type="compositionally biased region" description="Basic and acidic residues" evidence="1">
    <location>
        <begin position="145"/>
        <end position="154"/>
    </location>
</feature>
<gene>
    <name evidence="3" type="ORF">VP1G_01555</name>
</gene>
<feature type="compositionally biased region" description="Acidic residues" evidence="1">
    <location>
        <begin position="129"/>
        <end position="144"/>
    </location>
</feature>
<feature type="domain" description="Myb-like DNA-binding" evidence="2">
    <location>
        <begin position="14"/>
        <end position="54"/>
    </location>
</feature>
<evidence type="ECO:0000313" key="4">
    <source>
        <dbReference type="Proteomes" id="UP000078576"/>
    </source>
</evidence>
<proteinExistence type="predicted"/>
<reference evidence="4" key="1">
    <citation type="submission" date="2014-12" db="EMBL/GenBank/DDBJ databases">
        <title>Genome Sequence of Valsa Canker Pathogens Uncovers a Specific Adaption of Colonization on Woody Bark.</title>
        <authorList>
            <person name="Yin Z."/>
            <person name="Liu H."/>
            <person name="Gao X."/>
            <person name="Li Z."/>
            <person name="Song N."/>
            <person name="Ke X."/>
            <person name="Dai Q."/>
            <person name="Wu Y."/>
            <person name="Sun Y."/>
            <person name="Xu J.-R."/>
            <person name="Kang Z.K."/>
            <person name="Wang L."/>
            <person name="Huang L."/>
        </authorList>
    </citation>
    <scope>NUCLEOTIDE SEQUENCE [LARGE SCALE GENOMIC DNA]</scope>
    <source>
        <strain evidence="4">SXYL134</strain>
    </source>
</reference>
<protein>
    <recommendedName>
        <fullName evidence="2">Myb-like DNA-binding domain-containing protein</fullName>
    </recommendedName>
</protein>
<dbReference type="Pfam" id="PF22980">
    <property type="entry name" value="Myb_DNA-bind_8"/>
    <property type="match status" value="1"/>
</dbReference>
<dbReference type="EMBL" id="KN714672">
    <property type="protein sequence ID" value="KUI54207.1"/>
    <property type="molecule type" value="Genomic_DNA"/>
</dbReference>
<feature type="compositionally biased region" description="Low complexity" evidence="1">
    <location>
        <begin position="84"/>
        <end position="115"/>
    </location>
</feature>
<dbReference type="OrthoDB" id="5239281at2759"/>
<dbReference type="AlphaFoldDB" id="A0A194UR83"/>
<evidence type="ECO:0000313" key="3">
    <source>
        <dbReference type="EMBL" id="KUI54207.1"/>
    </source>
</evidence>
<accession>A0A194UR83</accession>
<keyword evidence="4" id="KW-1185">Reference proteome</keyword>
<dbReference type="STRING" id="694573.A0A194UR83"/>
<name>A0A194UR83_CYTMA</name>